<dbReference type="InterPro" id="IPR012337">
    <property type="entry name" value="RNaseH-like_sf"/>
</dbReference>
<dbReference type="SUPFAM" id="SSF53098">
    <property type="entry name" value="Ribonuclease H-like"/>
    <property type="match status" value="1"/>
</dbReference>
<dbReference type="InterPro" id="IPR006580">
    <property type="entry name" value="Znf_TTF"/>
</dbReference>
<gene>
    <name evidence="2" type="ORF">FWK35_00038834</name>
</gene>
<reference evidence="2 3" key="1">
    <citation type="submission" date="2019-08" db="EMBL/GenBank/DDBJ databases">
        <title>Whole genome of Aphis craccivora.</title>
        <authorList>
            <person name="Voronova N.V."/>
            <person name="Shulinski R.S."/>
            <person name="Bandarenka Y.V."/>
            <person name="Zhorov D.G."/>
            <person name="Warner D."/>
        </authorList>
    </citation>
    <scope>NUCLEOTIDE SEQUENCE [LARGE SCALE GENOMIC DNA]</scope>
    <source>
        <strain evidence="2">180601</strain>
        <tissue evidence="2">Whole Body</tissue>
    </source>
</reference>
<sequence length="793" mass="92187">MLPLLPVKNTLNCDEIKNSCSDDNKCMYLPEDLRDPSRWPEIMTSNIKQAILEIGPIRITNINFPVKSHNNNRKFSEKYYYRIMPNGEKVDRNWLVYSLSADCVYCFPCKLFNHESNSKSNIVNIGFDDWKHLLETLKSHEVSKCHYQCITKWYELKNRTSLSNKIDKLQLQIFEKQKQHWRAVLKRIISAISFLAKHSDAFRGSSDVIYTKNNGKFLGIIEMLAKFDPIIIDHVNRIKNNETHVHYLGPQIQDEIINMLALKTKEIILTKIQQSKYYAVIMDSTPDISHKEQVSIVIRTVIMDSDEEPSIKEYFLNFIEVKSTTGLNLSSVLIKELSENGLQLSNCRGQAYDNGANMVGQYKGVQARILKNNPRAFFTPCAAHNLNLVLQNSAKVSTRAVTFFGFVERIYNFFTASTQRWNVLKTHCDLYSVKKWSETRWESRLSSIKALRFQFKQIINALDDIIDITDESIAKSEAQSLYNEVESFEFIISLIIWYDILSEVNIVSKQLQDPKMQIGISVSMLKGLITFLEKYREYGFQKAENLAKELAVSIDIEPVFKIKRHRKKKRNFDYECSDAISVDSKEIFRTEFFISVLDSTIVSIRNRFDQLQTYNNNFGFLINFEKLKYMPDYEIRKCCQDFQIVLTDVIDGEENKDIEAIDLFQEILIVREIVEENLTALQTLSLLKKTHGSFPNTEIAIRILLTIPVTSAGAERRFSKLKIIKNYLRNSLSQYKLTNLALIAIENDIADQVNMDDFIDSFAAQKTRKNNFNLHIFIFVLFLTFEKLRNTYI</sequence>
<feature type="domain" description="TTF-type" evidence="1">
    <location>
        <begin position="79"/>
        <end position="168"/>
    </location>
</feature>
<dbReference type="InterPro" id="IPR025398">
    <property type="entry name" value="DUF4371"/>
</dbReference>
<dbReference type="Pfam" id="PF05699">
    <property type="entry name" value="Dimer_Tnp_hAT"/>
    <property type="match status" value="1"/>
</dbReference>
<dbReference type="PANTHER" id="PTHR45749">
    <property type="match status" value="1"/>
</dbReference>
<dbReference type="PANTHER" id="PTHR45749:SF35">
    <property type="entry name" value="AC-LIKE TRANSPOSASE-RELATED"/>
    <property type="match status" value="1"/>
</dbReference>
<keyword evidence="3" id="KW-1185">Reference proteome</keyword>
<organism evidence="2 3">
    <name type="scientific">Aphis craccivora</name>
    <name type="common">Cowpea aphid</name>
    <dbReference type="NCBI Taxonomy" id="307492"/>
    <lineage>
        <taxon>Eukaryota</taxon>
        <taxon>Metazoa</taxon>
        <taxon>Ecdysozoa</taxon>
        <taxon>Arthropoda</taxon>
        <taxon>Hexapoda</taxon>
        <taxon>Insecta</taxon>
        <taxon>Pterygota</taxon>
        <taxon>Neoptera</taxon>
        <taxon>Paraneoptera</taxon>
        <taxon>Hemiptera</taxon>
        <taxon>Sternorrhyncha</taxon>
        <taxon>Aphidomorpha</taxon>
        <taxon>Aphidoidea</taxon>
        <taxon>Aphididae</taxon>
        <taxon>Aphidini</taxon>
        <taxon>Aphis</taxon>
        <taxon>Aphis</taxon>
    </lineage>
</organism>
<dbReference type="GO" id="GO:0046983">
    <property type="term" value="F:protein dimerization activity"/>
    <property type="evidence" value="ECO:0007669"/>
    <property type="project" value="InterPro"/>
</dbReference>
<dbReference type="OrthoDB" id="6618921at2759"/>
<dbReference type="SMART" id="SM00597">
    <property type="entry name" value="ZnF_TTF"/>
    <property type="match status" value="1"/>
</dbReference>
<evidence type="ECO:0000313" key="2">
    <source>
        <dbReference type="EMBL" id="KAF0707692.1"/>
    </source>
</evidence>
<comment type="caution">
    <text evidence="2">The sequence shown here is derived from an EMBL/GenBank/DDBJ whole genome shotgun (WGS) entry which is preliminary data.</text>
</comment>
<dbReference type="Proteomes" id="UP000478052">
    <property type="component" value="Unassembled WGS sequence"/>
</dbReference>
<dbReference type="InterPro" id="IPR008906">
    <property type="entry name" value="HATC_C_dom"/>
</dbReference>
<evidence type="ECO:0000313" key="3">
    <source>
        <dbReference type="Proteomes" id="UP000478052"/>
    </source>
</evidence>
<evidence type="ECO:0000259" key="1">
    <source>
        <dbReference type="SMART" id="SM00597"/>
    </source>
</evidence>
<name>A0A6G0VV85_APHCR</name>
<accession>A0A6G0VV85</accession>
<dbReference type="AlphaFoldDB" id="A0A6G0VV85"/>
<dbReference type="Pfam" id="PF14291">
    <property type="entry name" value="DUF4371"/>
    <property type="match status" value="1"/>
</dbReference>
<proteinExistence type="predicted"/>
<protein>
    <submittedName>
        <fullName evidence="2">Zinc finger MYM-type protein 1-like</fullName>
    </submittedName>
</protein>
<dbReference type="EMBL" id="VUJU01012435">
    <property type="protein sequence ID" value="KAF0707692.1"/>
    <property type="molecule type" value="Genomic_DNA"/>
</dbReference>